<sequence>MLLLVCFGAMLPTAASPIRVCLLETGVPEEAPSNKKAGKSECCDECETHQHEECCAELKSVPDSTLPDWHVEMPDMAVVDLPPLVSAGPAVWFVAGAVFHPSAPIRGPDPQGCRRALLAVWRI</sequence>
<gene>
    <name evidence="1" type="ORF">JIN84_22280</name>
</gene>
<comment type="caution">
    <text evidence="1">The sequence shown here is derived from an EMBL/GenBank/DDBJ whole genome shotgun (WGS) entry which is preliminary data.</text>
</comment>
<protein>
    <submittedName>
        <fullName evidence="1">Uncharacterized protein</fullName>
    </submittedName>
</protein>
<keyword evidence="2" id="KW-1185">Reference proteome</keyword>
<proteinExistence type="predicted"/>
<evidence type="ECO:0000313" key="1">
    <source>
        <dbReference type="EMBL" id="MBK1818363.1"/>
    </source>
</evidence>
<evidence type="ECO:0000313" key="2">
    <source>
        <dbReference type="Proteomes" id="UP000600139"/>
    </source>
</evidence>
<dbReference type="Proteomes" id="UP000600139">
    <property type="component" value="Unassembled WGS sequence"/>
</dbReference>
<reference evidence="1" key="1">
    <citation type="submission" date="2021-01" db="EMBL/GenBank/DDBJ databases">
        <title>Modified the classification status of verrucomicrobia.</title>
        <authorList>
            <person name="Feng X."/>
        </authorList>
    </citation>
    <scope>NUCLEOTIDE SEQUENCE</scope>
    <source>
        <strain evidence="1">JCM 18052</strain>
    </source>
</reference>
<name>A0A934VCI0_9BACT</name>
<organism evidence="1 2">
    <name type="scientific">Luteolibacter yonseiensis</name>
    <dbReference type="NCBI Taxonomy" id="1144680"/>
    <lineage>
        <taxon>Bacteria</taxon>
        <taxon>Pseudomonadati</taxon>
        <taxon>Verrucomicrobiota</taxon>
        <taxon>Verrucomicrobiia</taxon>
        <taxon>Verrucomicrobiales</taxon>
        <taxon>Verrucomicrobiaceae</taxon>
        <taxon>Luteolibacter</taxon>
    </lineage>
</organism>
<dbReference type="RefSeq" id="WP_200353310.1">
    <property type="nucleotide sequence ID" value="NZ_JAENIK010000013.1"/>
</dbReference>
<dbReference type="EMBL" id="JAENIK010000013">
    <property type="protein sequence ID" value="MBK1818363.1"/>
    <property type="molecule type" value="Genomic_DNA"/>
</dbReference>
<dbReference type="AlphaFoldDB" id="A0A934VCI0"/>
<accession>A0A934VCI0</accession>